<proteinExistence type="predicted"/>
<reference evidence="1 2" key="1">
    <citation type="submission" date="2020-08" db="EMBL/GenBank/DDBJ databases">
        <title>A Genomic Blueprint of the Chicken Gut Microbiome.</title>
        <authorList>
            <person name="Gilroy R."/>
            <person name="Ravi A."/>
            <person name="Getino M."/>
            <person name="Pursley I."/>
            <person name="Horton D.L."/>
            <person name="Alikhan N.-F."/>
            <person name="Baker D."/>
            <person name="Gharbi K."/>
            <person name="Hall N."/>
            <person name="Watson M."/>
            <person name="Adriaenssens E.M."/>
            <person name="Foster-Nyarko E."/>
            <person name="Jarju S."/>
            <person name="Secka A."/>
            <person name="Antonio M."/>
            <person name="Oren A."/>
            <person name="Chaudhuri R."/>
            <person name="La Ragione R.M."/>
            <person name="Hildebrand F."/>
            <person name="Pallen M.J."/>
        </authorList>
    </citation>
    <scope>NUCLEOTIDE SEQUENCE [LARGE SCALE GENOMIC DNA]</scope>
    <source>
        <strain evidence="1 2">Sa1YUN3</strain>
    </source>
</reference>
<sequence length="169" mass="18835">MKSSLEFRLSKPQVMALAGNLHHDECGIEAMFAQMKQTNSPYVAHNAAWVLSHLSKEDKEIYLLPHYGELVDIAISTKLCIRRGLVLSILADLPINEPNGKLLDYCLIHLADLKESNSSRSMMIKLAAKMCKPYPELCKELILCLDMMPQDSSPSIAAAKRNALKIIQA</sequence>
<keyword evidence="2" id="KW-1185">Reference proteome</keyword>
<evidence type="ECO:0000313" key="1">
    <source>
        <dbReference type="EMBL" id="MBD8000989.1"/>
    </source>
</evidence>
<dbReference type="RefSeq" id="WP_191709382.1">
    <property type="nucleotide sequence ID" value="NZ_JACSPQ010000001.1"/>
</dbReference>
<evidence type="ECO:0000313" key="2">
    <source>
        <dbReference type="Proteomes" id="UP000616346"/>
    </source>
</evidence>
<accession>A0ABR8V899</accession>
<organism evidence="1 2">
    <name type="scientific">Phocaeicola faecium</name>
    <dbReference type="NCBI Taxonomy" id="2762213"/>
    <lineage>
        <taxon>Bacteria</taxon>
        <taxon>Pseudomonadati</taxon>
        <taxon>Bacteroidota</taxon>
        <taxon>Bacteroidia</taxon>
        <taxon>Bacteroidales</taxon>
        <taxon>Bacteroidaceae</taxon>
        <taxon>Phocaeicola</taxon>
    </lineage>
</organism>
<comment type="caution">
    <text evidence="1">The sequence shown here is derived from an EMBL/GenBank/DDBJ whole genome shotgun (WGS) entry which is preliminary data.</text>
</comment>
<name>A0ABR8V899_9BACT</name>
<gene>
    <name evidence="1" type="ORF">H9626_01970</name>
</gene>
<dbReference type="EMBL" id="JACSPQ010000001">
    <property type="protein sequence ID" value="MBD8000989.1"/>
    <property type="molecule type" value="Genomic_DNA"/>
</dbReference>
<protein>
    <recommendedName>
        <fullName evidence="3">HEAT repeat domain-containing protein</fullName>
    </recommendedName>
</protein>
<evidence type="ECO:0008006" key="3">
    <source>
        <dbReference type="Google" id="ProtNLM"/>
    </source>
</evidence>
<dbReference type="Proteomes" id="UP000616346">
    <property type="component" value="Unassembled WGS sequence"/>
</dbReference>